<feature type="compositionally biased region" description="Low complexity" evidence="2">
    <location>
        <begin position="302"/>
        <end position="313"/>
    </location>
</feature>
<evidence type="ECO:0000313" key="5">
    <source>
        <dbReference type="Proteomes" id="UP000774326"/>
    </source>
</evidence>
<evidence type="ECO:0000313" key="4">
    <source>
        <dbReference type="EMBL" id="KAH3683621.1"/>
    </source>
</evidence>
<keyword evidence="1" id="KW-0479">Metal-binding</keyword>
<gene>
    <name evidence="4" type="ORF">WICPIJ_005403</name>
</gene>
<evidence type="ECO:0000259" key="3">
    <source>
        <dbReference type="PROSITE" id="PS50114"/>
    </source>
</evidence>
<protein>
    <recommendedName>
        <fullName evidence="3">GATA-type domain-containing protein</fullName>
    </recommendedName>
</protein>
<evidence type="ECO:0000256" key="2">
    <source>
        <dbReference type="SAM" id="MobiDB-lite"/>
    </source>
</evidence>
<keyword evidence="5" id="KW-1185">Reference proteome</keyword>
<dbReference type="PROSITE" id="PS50114">
    <property type="entry name" value="GATA_ZN_FINGER_2"/>
    <property type="match status" value="1"/>
</dbReference>
<name>A0A9P8Q3Y1_WICPI</name>
<dbReference type="SMART" id="SM00401">
    <property type="entry name" value="ZnF_GATA"/>
    <property type="match status" value="1"/>
</dbReference>
<dbReference type="GO" id="GO:0043565">
    <property type="term" value="F:sequence-specific DNA binding"/>
    <property type="evidence" value="ECO:0007669"/>
    <property type="project" value="InterPro"/>
</dbReference>
<reference evidence="4" key="1">
    <citation type="journal article" date="2021" name="Open Biol.">
        <title>Shared evolutionary footprints suggest mitochondrial oxidative damage underlies multiple complex I losses in fungi.</title>
        <authorList>
            <person name="Schikora-Tamarit M.A."/>
            <person name="Marcet-Houben M."/>
            <person name="Nosek J."/>
            <person name="Gabaldon T."/>
        </authorList>
    </citation>
    <scope>NUCLEOTIDE SEQUENCE</scope>
    <source>
        <strain evidence="4">CBS2887</strain>
    </source>
</reference>
<feature type="domain" description="GATA-type" evidence="3">
    <location>
        <begin position="421"/>
        <end position="461"/>
    </location>
</feature>
<feature type="compositionally biased region" description="Low complexity" evidence="2">
    <location>
        <begin position="366"/>
        <end position="398"/>
    </location>
</feature>
<dbReference type="OrthoDB" id="2162994at2759"/>
<feature type="region of interest" description="Disordered" evidence="2">
    <location>
        <begin position="300"/>
        <end position="407"/>
    </location>
</feature>
<dbReference type="GO" id="GO:0008270">
    <property type="term" value="F:zinc ion binding"/>
    <property type="evidence" value="ECO:0007669"/>
    <property type="project" value="UniProtKB-KW"/>
</dbReference>
<dbReference type="CDD" id="cd00202">
    <property type="entry name" value="ZnF_GATA"/>
    <property type="match status" value="1"/>
</dbReference>
<keyword evidence="1" id="KW-0862">Zinc</keyword>
<dbReference type="AlphaFoldDB" id="A0A9P8Q3Y1"/>
<sequence length="518" mass="56867">MSLPSNLLPSMVSSSSSSEITTGRKRYLDDLELPPLANSTHNSHKRVKTAGSSLPSSPSEQQHTFTSPNLSQPLIHQSSTSSTANSTFYQYQYLSHSESRYHSSVTKHSLDYPDTCINDEDWRYNLEFWINKNFPEKFHNLKTALKSDKPGFDLLNDAIFINELKDQVVDQSKPLDKTPKFTSHISRKMTASYNRDPASYSLYSSSSTSYSTNTSRFYSRASASPKAVLGKNGSLSEDEYAVPSSSAEPLRHTSTKQTKTPASASATPSSYYHARGTSATSLSASNYTYTNGQLLSPPMTNASLASSSSSSSAKLQHPLNSPKVSLPSLNVKGLSQTPNTAAYPHSPESLIHNQSKPMSSPVYRYQDSTTTTTSKDTSHSKPTSPTTSQPNSPNSSPSKANFVHTTPHKGPNHSYTIHQHHLHKRQCISCHSDQSPCWRPSWSLSAGQLCNSCGLRYKKTGARCTNSQCGRIPAKGEWTSMKSKGKVNIHDADGVHKGYKCLHCDSEVEVKVKNDPKP</sequence>
<feature type="compositionally biased region" description="Polar residues" evidence="2">
    <location>
        <begin position="50"/>
        <end position="77"/>
    </location>
</feature>
<dbReference type="SUPFAM" id="SSF57716">
    <property type="entry name" value="Glucocorticoid receptor-like (DNA-binding domain)"/>
    <property type="match status" value="1"/>
</dbReference>
<dbReference type="EMBL" id="JAEUBG010003034">
    <property type="protein sequence ID" value="KAH3683621.1"/>
    <property type="molecule type" value="Genomic_DNA"/>
</dbReference>
<accession>A0A9P8Q3Y1</accession>
<dbReference type="InterPro" id="IPR013088">
    <property type="entry name" value="Znf_NHR/GATA"/>
</dbReference>
<dbReference type="GO" id="GO:0006355">
    <property type="term" value="P:regulation of DNA-templated transcription"/>
    <property type="evidence" value="ECO:0007669"/>
    <property type="project" value="InterPro"/>
</dbReference>
<organism evidence="4 5">
    <name type="scientific">Wickerhamomyces pijperi</name>
    <name type="common">Yeast</name>
    <name type="synonym">Pichia pijperi</name>
    <dbReference type="NCBI Taxonomy" id="599730"/>
    <lineage>
        <taxon>Eukaryota</taxon>
        <taxon>Fungi</taxon>
        <taxon>Dikarya</taxon>
        <taxon>Ascomycota</taxon>
        <taxon>Saccharomycotina</taxon>
        <taxon>Saccharomycetes</taxon>
        <taxon>Phaffomycetales</taxon>
        <taxon>Wickerhamomycetaceae</taxon>
        <taxon>Wickerhamomyces</taxon>
    </lineage>
</organism>
<keyword evidence="1" id="KW-0863">Zinc-finger</keyword>
<proteinExistence type="predicted"/>
<feature type="region of interest" description="Disordered" evidence="2">
    <location>
        <begin position="1"/>
        <end position="77"/>
    </location>
</feature>
<feature type="region of interest" description="Disordered" evidence="2">
    <location>
        <begin position="228"/>
        <end position="273"/>
    </location>
</feature>
<feature type="compositionally biased region" description="Low complexity" evidence="2">
    <location>
        <begin position="255"/>
        <end position="270"/>
    </location>
</feature>
<reference evidence="4" key="2">
    <citation type="submission" date="2021-01" db="EMBL/GenBank/DDBJ databases">
        <authorList>
            <person name="Schikora-Tamarit M.A."/>
        </authorList>
    </citation>
    <scope>NUCLEOTIDE SEQUENCE</scope>
    <source>
        <strain evidence="4">CBS2887</strain>
    </source>
</reference>
<dbReference type="InterPro" id="IPR000679">
    <property type="entry name" value="Znf_GATA"/>
</dbReference>
<feature type="compositionally biased region" description="Low complexity" evidence="2">
    <location>
        <begin position="1"/>
        <end position="18"/>
    </location>
</feature>
<dbReference type="Pfam" id="PF00320">
    <property type="entry name" value="GATA"/>
    <property type="match status" value="1"/>
</dbReference>
<comment type="caution">
    <text evidence="4">The sequence shown here is derived from an EMBL/GenBank/DDBJ whole genome shotgun (WGS) entry which is preliminary data.</text>
</comment>
<dbReference type="Proteomes" id="UP000774326">
    <property type="component" value="Unassembled WGS sequence"/>
</dbReference>
<evidence type="ECO:0000256" key="1">
    <source>
        <dbReference type="PROSITE-ProRule" id="PRU00094"/>
    </source>
</evidence>
<dbReference type="Gene3D" id="3.30.50.10">
    <property type="entry name" value="Erythroid Transcription Factor GATA-1, subunit A"/>
    <property type="match status" value="1"/>
</dbReference>